<organism evidence="2 3">
    <name type="scientific">Porphyromonas cangingivalis</name>
    <dbReference type="NCBI Taxonomy" id="36874"/>
    <lineage>
        <taxon>Bacteria</taxon>
        <taxon>Pseudomonadati</taxon>
        <taxon>Bacteroidota</taxon>
        <taxon>Bacteroidia</taxon>
        <taxon>Bacteroidales</taxon>
        <taxon>Porphyromonadaceae</taxon>
        <taxon>Porphyromonas</taxon>
    </lineage>
</organism>
<dbReference type="EMBL" id="JQJD01000051">
    <property type="protein sequence ID" value="KGN79309.1"/>
    <property type="molecule type" value="Genomic_DNA"/>
</dbReference>
<dbReference type="Proteomes" id="UP000030125">
    <property type="component" value="Unassembled WGS sequence"/>
</dbReference>
<protein>
    <submittedName>
        <fullName evidence="2">Uncharacterized protein</fullName>
    </submittedName>
</protein>
<gene>
    <name evidence="2" type="ORF">HQ35_08420</name>
</gene>
<evidence type="ECO:0000313" key="2">
    <source>
        <dbReference type="EMBL" id="KGN79309.1"/>
    </source>
</evidence>
<dbReference type="RefSeq" id="WP_036852430.1">
    <property type="nucleotide sequence ID" value="NZ_JQJD01000051.1"/>
</dbReference>
<name>A0A0A2ESI3_PORCN</name>
<proteinExistence type="predicted"/>
<feature type="region of interest" description="Disordered" evidence="1">
    <location>
        <begin position="216"/>
        <end position="240"/>
    </location>
</feature>
<keyword evidence="3" id="KW-1185">Reference proteome</keyword>
<feature type="compositionally biased region" description="Polar residues" evidence="1">
    <location>
        <begin position="221"/>
        <end position="233"/>
    </location>
</feature>
<evidence type="ECO:0000313" key="3">
    <source>
        <dbReference type="Proteomes" id="UP000030125"/>
    </source>
</evidence>
<comment type="caution">
    <text evidence="2">The sequence shown here is derived from an EMBL/GenBank/DDBJ whole genome shotgun (WGS) entry which is preliminary data.</text>
</comment>
<reference evidence="2 3" key="1">
    <citation type="submission" date="2014-08" db="EMBL/GenBank/DDBJ databases">
        <title>Porphyromonas cangingivalis strain:COT-109_OH1386 Genome sequencing.</title>
        <authorList>
            <person name="Wallis C."/>
            <person name="Deusch O."/>
            <person name="O'Flynn C."/>
            <person name="Davis I."/>
            <person name="Jospin G."/>
            <person name="Darling A.E."/>
            <person name="Coil D.A."/>
            <person name="Alexiev A."/>
            <person name="Horsfall A."/>
            <person name="Kirkwood N."/>
            <person name="Harris S."/>
            <person name="Eisen J.A."/>
        </authorList>
    </citation>
    <scope>NUCLEOTIDE SEQUENCE [LARGE SCALE GENOMIC DNA]</scope>
    <source>
        <strain evidence="3">COT-109 OH1386</strain>
    </source>
</reference>
<evidence type="ECO:0000256" key="1">
    <source>
        <dbReference type="SAM" id="MobiDB-lite"/>
    </source>
</evidence>
<dbReference type="AlphaFoldDB" id="A0A0A2ESI3"/>
<accession>A0A0A2ESI3</accession>
<sequence length="240" mass="28110">MNTDRMDTSAVYALFEELKQSLTEMASFLKGRSEQQTIDLSKIEELFERMNTLSKQEVFSPKQIRVLEEILTKSIVTGLGTAFEKRDEWDTEKRETLQAIEAKIDEIGKESRTVIRKEHILSLDFKNSKTVISLCSMGLVLLFSLGGNFWQMRQNGQLSDNDLKYRYIKMYGEVNQEKLMNLETLFTYQRDEQQIALIREQVETYERLVKEQAEKTERARLNTSQANELQKQAESIKQRK</sequence>